<keyword evidence="1 5" id="KW-0489">Methyltransferase</keyword>
<evidence type="ECO:0000256" key="2">
    <source>
        <dbReference type="ARBA" id="ARBA00022679"/>
    </source>
</evidence>
<feature type="domain" description="Methyltransferase" evidence="4">
    <location>
        <begin position="47"/>
        <end position="121"/>
    </location>
</feature>
<comment type="caution">
    <text evidence="5">The sequence shown here is derived from an EMBL/GenBank/DDBJ whole genome shotgun (WGS) entry which is preliminary data.</text>
</comment>
<sequence length="260" mass="29409">MEFNHSFWDTMAERYPHYDDPAMQKDVQRVLAWAKSQGLDFNGRSLLDIGCGTGTVSIPLALEKAWVTAIDLSRGMLDALKSDAEALNLCDYLTSYQSDWESFPLTQTFDIVLASMTPAISQEIHIDKMISATHAMGLYVGWGRYKTNAFLEALMQAHDAPEKMSGGCIKVADFMHYLDTKELAYSYEFFTTAWEETYTYDEAKTYAAEQLARKNLSPDERKVDAIIRDFMHEGTVKIETQAEKGMVLFSKSPSTCPKHT</sequence>
<dbReference type="InterPro" id="IPR029063">
    <property type="entry name" value="SAM-dependent_MTases_sf"/>
</dbReference>
<dbReference type="CDD" id="cd02440">
    <property type="entry name" value="AdoMet_MTases"/>
    <property type="match status" value="1"/>
</dbReference>
<evidence type="ECO:0000256" key="3">
    <source>
        <dbReference type="ARBA" id="ARBA00022691"/>
    </source>
</evidence>
<keyword evidence="3" id="KW-0949">S-adenosyl-L-methionine</keyword>
<dbReference type="Proteomes" id="UP000231638">
    <property type="component" value="Unassembled WGS sequence"/>
</dbReference>
<accession>A0A2D3W3Z6</accession>
<dbReference type="PANTHER" id="PTHR43464">
    <property type="entry name" value="METHYLTRANSFERASE"/>
    <property type="match status" value="1"/>
</dbReference>
<dbReference type="InterPro" id="IPR041698">
    <property type="entry name" value="Methyltransf_25"/>
</dbReference>
<proteinExistence type="predicted"/>
<keyword evidence="2 5" id="KW-0808">Transferase</keyword>
<dbReference type="Gene3D" id="3.40.50.150">
    <property type="entry name" value="Vaccinia Virus protein VP39"/>
    <property type="match status" value="1"/>
</dbReference>
<organism evidence="5 6">
    <name type="scientific">Sulfurospirillum cavolei</name>
    <dbReference type="NCBI Taxonomy" id="366522"/>
    <lineage>
        <taxon>Bacteria</taxon>
        <taxon>Pseudomonadati</taxon>
        <taxon>Campylobacterota</taxon>
        <taxon>Epsilonproteobacteria</taxon>
        <taxon>Campylobacterales</taxon>
        <taxon>Sulfurospirillaceae</taxon>
        <taxon>Sulfurospirillum</taxon>
    </lineage>
</organism>
<dbReference type="GO" id="GO:0008168">
    <property type="term" value="F:methyltransferase activity"/>
    <property type="evidence" value="ECO:0007669"/>
    <property type="project" value="UniProtKB-KW"/>
</dbReference>
<evidence type="ECO:0000313" key="5">
    <source>
        <dbReference type="EMBL" id="DAB36112.1"/>
    </source>
</evidence>
<protein>
    <submittedName>
        <fullName evidence="5">SAM-dependent methyltransferase</fullName>
    </submittedName>
</protein>
<dbReference type="AlphaFoldDB" id="A0A2D3W3Z6"/>
<dbReference type="SUPFAM" id="SSF53335">
    <property type="entry name" value="S-adenosyl-L-methionine-dependent methyltransferases"/>
    <property type="match status" value="1"/>
</dbReference>
<dbReference type="GO" id="GO:0032259">
    <property type="term" value="P:methylation"/>
    <property type="evidence" value="ECO:0007669"/>
    <property type="project" value="UniProtKB-KW"/>
</dbReference>
<evidence type="ECO:0000256" key="1">
    <source>
        <dbReference type="ARBA" id="ARBA00022603"/>
    </source>
</evidence>
<evidence type="ECO:0000313" key="6">
    <source>
        <dbReference type="Proteomes" id="UP000231638"/>
    </source>
</evidence>
<dbReference type="PANTHER" id="PTHR43464:SF19">
    <property type="entry name" value="UBIQUINONE BIOSYNTHESIS O-METHYLTRANSFERASE, MITOCHONDRIAL"/>
    <property type="match status" value="1"/>
</dbReference>
<dbReference type="Pfam" id="PF13649">
    <property type="entry name" value="Methyltransf_25"/>
    <property type="match status" value="1"/>
</dbReference>
<evidence type="ECO:0000259" key="4">
    <source>
        <dbReference type="Pfam" id="PF13649"/>
    </source>
</evidence>
<dbReference type="EMBL" id="DLUG01000174">
    <property type="protein sequence ID" value="DAB36112.1"/>
    <property type="molecule type" value="Genomic_DNA"/>
</dbReference>
<reference evidence="5 6" key="1">
    <citation type="journal article" date="2017" name="Front. Microbiol.">
        <title>Comparative Genomic Analysis of the Class Epsilonproteobacteria and Proposed Reclassification to Epsilonbacteraeota (phyl. nov.).</title>
        <authorList>
            <person name="Waite D.W."/>
            <person name="Vanwonterghem I."/>
            <person name="Rinke C."/>
            <person name="Parks D.H."/>
            <person name="Zhang Y."/>
            <person name="Takai K."/>
            <person name="Sievert S.M."/>
            <person name="Simon J."/>
            <person name="Campbell B.J."/>
            <person name="Hanson T.E."/>
            <person name="Woyke T."/>
            <person name="Klotz M.G."/>
            <person name="Hugenholtz P."/>
        </authorList>
    </citation>
    <scope>NUCLEOTIDE SEQUENCE [LARGE SCALE GENOMIC DNA]</scope>
    <source>
        <strain evidence="5">UBA11420</strain>
    </source>
</reference>
<dbReference type="STRING" id="366522.GCA_001548055_00319"/>
<gene>
    <name evidence="5" type="ORF">CFH80_06550</name>
</gene>
<name>A0A2D3W3Z6_9BACT</name>